<dbReference type="InterPro" id="IPR050744">
    <property type="entry name" value="AI-2_Isomerase_LsrG"/>
</dbReference>
<comment type="caution">
    <text evidence="2">The sequence shown here is derived from an EMBL/GenBank/DDBJ whole genome shotgun (WGS) entry which is preliminary data.</text>
</comment>
<dbReference type="PROSITE" id="PS51725">
    <property type="entry name" value="ABM"/>
    <property type="match status" value="1"/>
</dbReference>
<keyword evidence="2" id="KW-0503">Monooxygenase</keyword>
<evidence type="ECO:0000259" key="1">
    <source>
        <dbReference type="PROSITE" id="PS51725"/>
    </source>
</evidence>
<feature type="domain" description="ABM" evidence="1">
    <location>
        <begin position="3"/>
        <end position="92"/>
    </location>
</feature>
<dbReference type="SUPFAM" id="SSF54909">
    <property type="entry name" value="Dimeric alpha+beta barrel"/>
    <property type="match status" value="1"/>
</dbReference>
<dbReference type="GO" id="GO:0004497">
    <property type="term" value="F:monooxygenase activity"/>
    <property type="evidence" value="ECO:0007669"/>
    <property type="project" value="UniProtKB-KW"/>
</dbReference>
<dbReference type="EMBL" id="JJOA01000056">
    <property type="protein sequence ID" value="KEA55348.1"/>
    <property type="molecule type" value="Genomic_DNA"/>
</dbReference>
<dbReference type="AlphaFoldDB" id="A0A071M3I6"/>
<dbReference type="OrthoDB" id="9812192at2"/>
<dbReference type="Gene3D" id="3.30.70.100">
    <property type="match status" value="1"/>
</dbReference>
<reference evidence="2" key="1">
    <citation type="submission" date="2014-04" db="EMBL/GenBank/DDBJ databases">
        <title>In planta biocontrol of soil-borne Fusarium wilt of banana through a plant endophytic bacterium, Burkholderia cenocepacia 869T2.</title>
        <authorList>
            <person name="Ho Y.-N."/>
            <person name="Chiang H.-M."/>
            <person name="Chao C.-P."/>
            <person name="Su C.-C."/>
            <person name="Hsu H.-F."/>
            <person name="Guo C.-T."/>
            <person name="Hsieh J.-L."/>
            <person name="Huang C.-C."/>
        </authorList>
    </citation>
    <scope>NUCLEOTIDE SEQUENCE [LARGE SCALE GENOMIC DNA]</scope>
    <source>
        <strain evidence="2">869T2</strain>
    </source>
</reference>
<dbReference type="PANTHER" id="PTHR33336:SF3">
    <property type="entry name" value="ABM DOMAIN-CONTAINING PROTEIN"/>
    <property type="match status" value="1"/>
</dbReference>
<sequence length="99" mass="11136">MALHVIASLFVKPEHAQAAEAELRSMVAKTRTEPGNRRYDLFREQDGSPNLHLYEIYDDQAAFDAHLASPYFGEFRVKSADWFTAPPVIKVLSGIDVAE</sequence>
<name>A0A071M3I6_9BURK</name>
<proteinExistence type="predicted"/>
<gene>
    <name evidence="2" type="ORF">DT99_32560</name>
</gene>
<accession>A0A071M3I6</accession>
<dbReference type="InterPro" id="IPR007138">
    <property type="entry name" value="ABM_dom"/>
</dbReference>
<organism evidence="2">
    <name type="scientific">Burkholderia cenocepacia</name>
    <dbReference type="NCBI Taxonomy" id="95486"/>
    <lineage>
        <taxon>Bacteria</taxon>
        <taxon>Pseudomonadati</taxon>
        <taxon>Pseudomonadota</taxon>
        <taxon>Betaproteobacteria</taxon>
        <taxon>Burkholderiales</taxon>
        <taxon>Burkholderiaceae</taxon>
        <taxon>Burkholderia</taxon>
        <taxon>Burkholderia cepacia complex</taxon>
    </lineage>
</organism>
<dbReference type="PANTHER" id="PTHR33336">
    <property type="entry name" value="QUINOL MONOOXYGENASE YGIN-RELATED"/>
    <property type="match status" value="1"/>
</dbReference>
<protein>
    <submittedName>
        <fullName evidence="2">Antibiotic biosynthesis monooxygenase</fullName>
    </submittedName>
</protein>
<evidence type="ECO:0000313" key="2">
    <source>
        <dbReference type="EMBL" id="KEA55348.1"/>
    </source>
</evidence>
<dbReference type="InterPro" id="IPR011008">
    <property type="entry name" value="Dimeric_a/b-barrel"/>
</dbReference>
<dbReference type="Pfam" id="PF03992">
    <property type="entry name" value="ABM"/>
    <property type="match status" value="1"/>
</dbReference>
<keyword evidence="2" id="KW-0560">Oxidoreductase</keyword>